<gene>
    <name evidence="2" type="ORF">Tsubulata_046406</name>
</gene>
<evidence type="ECO:0000259" key="1">
    <source>
        <dbReference type="Pfam" id="PF24758"/>
    </source>
</evidence>
<accession>A0A9Q0J1Z3</accession>
<organism evidence="2 3">
    <name type="scientific">Turnera subulata</name>
    <dbReference type="NCBI Taxonomy" id="218843"/>
    <lineage>
        <taxon>Eukaryota</taxon>
        <taxon>Viridiplantae</taxon>
        <taxon>Streptophyta</taxon>
        <taxon>Embryophyta</taxon>
        <taxon>Tracheophyta</taxon>
        <taxon>Spermatophyta</taxon>
        <taxon>Magnoliopsida</taxon>
        <taxon>eudicotyledons</taxon>
        <taxon>Gunneridae</taxon>
        <taxon>Pentapetalae</taxon>
        <taxon>rosids</taxon>
        <taxon>fabids</taxon>
        <taxon>Malpighiales</taxon>
        <taxon>Passifloraceae</taxon>
        <taxon>Turnera</taxon>
    </lineage>
</organism>
<dbReference type="PANTHER" id="PTHR31639:SF285">
    <property type="entry name" value="OS01G0730200 PROTEIN"/>
    <property type="match status" value="1"/>
</dbReference>
<evidence type="ECO:0000313" key="2">
    <source>
        <dbReference type="EMBL" id="KAJ4825404.1"/>
    </source>
</evidence>
<dbReference type="SUPFAM" id="SSF52047">
    <property type="entry name" value="RNI-like"/>
    <property type="match status" value="1"/>
</dbReference>
<name>A0A9Q0J1Z3_9ROSI</name>
<dbReference type="Gene3D" id="3.80.10.10">
    <property type="entry name" value="Ribonuclease Inhibitor"/>
    <property type="match status" value="1"/>
</dbReference>
<dbReference type="PANTHER" id="PTHR31639">
    <property type="entry name" value="F-BOX PROTEIN-LIKE"/>
    <property type="match status" value="1"/>
</dbReference>
<dbReference type="Proteomes" id="UP001141552">
    <property type="component" value="Unassembled WGS sequence"/>
</dbReference>
<evidence type="ECO:0000313" key="3">
    <source>
        <dbReference type="Proteomes" id="UP001141552"/>
    </source>
</evidence>
<comment type="caution">
    <text evidence="2">The sequence shown here is derived from an EMBL/GenBank/DDBJ whole genome shotgun (WGS) entry which is preliminary data.</text>
</comment>
<dbReference type="OrthoDB" id="888406at2759"/>
<reference evidence="2" key="1">
    <citation type="submission" date="2022-02" db="EMBL/GenBank/DDBJ databases">
        <authorList>
            <person name="Henning P.M."/>
            <person name="McCubbin A.G."/>
            <person name="Shore J.S."/>
        </authorList>
    </citation>
    <scope>NUCLEOTIDE SEQUENCE</scope>
    <source>
        <strain evidence="2">F60SS</strain>
        <tissue evidence="2">Leaves</tissue>
    </source>
</reference>
<keyword evidence="3" id="KW-1185">Reference proteome</keyword>
<reference evidence="2" key="2">
    <citation type="journal article" date="2023" name="Plants (Basel)">
        <title>Annotation of the Turnera subulata (Passifloraceae) Draft Genome Reveals the S-Locus Evolved after the Divergence of Turneroideae from Passifloroideae in a Stepwise Manner.</title>
        <authorList>
            <person name="Henning P.M."/>
            <person name="Roalson E.H."/>
            <person name="Mir W."/>
            <person name="McCubbin A.G."/>
            <person name="Shore J.S."/>
        </authorList>
    </citation>
    <scope>NUCLEOTIDE SEQUENCE</scope>
    <source>
        <strain evidence="2">F60SS</strain>
    </source>
</reference>
<feature type="domain" description="F-box/LRR-repeat protein 15/At3g58940/PEG3-like LRR" evidence="1">
    <location>
        <begin position="3"/>
        <end position="59"/>
    </location>
</feature>
<dbReference type="Pfam" id="PF24758">
    <property type="entry name" value="LRR_At5g56370"/>
    <property type="match status" value="1"/>
</dbReference>
<proteinExistence type="predicted"/>
<dbReference type="AlphaFoldDB" id="A0A9Q0J1Z3"/>
<dbReference type="InterPro" id="IPR055411">
    <property type="entry name" value="LRR_FXL15/At3g58940/PEG3-like"/>
</dbReference>
<dbReference type="EMBL" id="JAKUCV010006915">
    <property type="protein sequence ID" value="KAJ4825404.1"/>
    <property type="molecule type" value="Genomic_DNA"/>
</dbReference>
<protein>
    <recommendedName>
        <fullName evidence="1">F-box/LRR-repeat protein 15/At3g58940/PEG3-like LRR domain-containing protein</fullName>
    </recommendedName>
</protein>
<dbReference type="InterPro" id="IPR032675">
    <property type="entry name" value="LRR_dom_sf"/>
</dbReference>
<sequence>MKSLQTLCLRHVRSDDSTIENLVSGCPLLEKLSLIRCYCLQKLNLASPNLKYLKVFHETDPDISSPNIKILGLPFVSNLLRRYPFLEMLEIQVHPGHTELMICFISKHIQGAYVMSEGFQLSL</sequence>